<feature type="coiled-coil region" evidence="1">
    <location>
        <begin position="4"/>
        <end position="302"/>
    </location>
</feature>
<dbReference type="AlphaFoldDB" id="Q22RM6"/>
<dbReference type="GeneID" id="7823238"/>
<sequence length="788" mass="94020">MEDSEILETQIVDLTQQKKNLEKKLAEETQKLTQSNADKQNLNNQVSTLNCQLSQEKNKVSNLTTQLETDKKNLNQQLTTEKDKNTNLTKQLDDLRKELTDQTNNLKSELAQQKEKTKVSEDQNKTLTEQITNANNLLALEKDNQVKLKNGFEDEKKSLNQTVQKTQKELEVLKSENKTMKNSIEELNKQLSEMKQNLQEKIEGLDLANKKLSEQEQEILNLKLQKEKIIKSIKKKKQIYFNLEQKFNDGQSQNKKLQSTLDDSLRQQNQFKQEIIQFQERIQALTEENKRFQNQLQVVSKEPQSIQQFQTTSYDQQLNLTDLFKKKPQIKDFFNFQYEESEQNVTVSLLSYSKGSSYILSQILEKNITKQKNNDNSIFIHNHKVNELQSSLFLNTKKMGQPITCYKKNEHNNQSLKMKHQYFDQQEIQNQQMIQSFLIDLVSNISDVQILVVNEVTEQEQNLIMKLKSDFLQNKYAKNDKQLIIIHLLTQYDEEQIEEYSQNIQGFFKLTEKYHQNNKYFKDQDYKNISHFVIGNEYLQEKEKYFTFPIYKIKQMIFEEMFIDGYSIYDRIQEFLNKYYSFYVQIDNQDDIKRQYLEQQPLLKNDRNQIMMSSNQNDQDNICENNQIKELFIRKDNNLILNEELYDFLEVKNYNYKLQQKTITEVNYRLEVSNDQQQLLVIIEIPAKVEQAKIELCVNTNKLLIFAQKLIPNSNKFQKIIYQLQNHIFQYYEIFKEQPFQNKDGAYIVCLKRIEKYSQQKLAQLCKNFEYQFQLNQFDFNSSQQIKD</sequence>
<keyword evidence="3" id="KW-1185">Reference proteome</keyword>
<name>Q22RM6_TETTS</name>
<accession>Q22RM6</accession>
<protein>
    <submittedName>
        <fullName evidence="2">Uncharacterized protein</fullName>
    </submittedName>
</protein>
<dbReference type="KEGG" id="tet:TTHERM_00013620"/>
<dbReference type="HOGENOM" id="CLU_344060_0_0_1"/>
<dbReference type="Proteomes" id="UP000009168">
    <property type="component" value="Unassembled WGS sequence"/>
</dbReference>
<keyword evidence="1" id="KW-0175">Coiled coil</keyword>
<reference evidence="3" key="1">
    <citation type="journal article" date="2006" name="PLoS Biol.">
        <title>Macronuclear genome sequence of the ciliate Tetrahymena thermophila, a model eukaryote.</title>
        <authorList>
            <person name="Eisen J.A."/>
            <person name="Coyne R.S."/>
            <person name="Wu M."/>
            <person name="Wu D."/>
            <person name="Thiagarajan M."/>
            <person name="Wortman J.R."/>
            <person name="Badger J.H."/>
            <person name="Ren Q."/>
            <person name="Amedeo P."/>
            <person name="Jones K.M."/>
            <person name="Tallon L.J."/>
            <person name="Delcher A.L."/>
            <person name="Salzberg S.L."/>
            <person name="Silva J.C."/>
            <person name="Haas B.J."/>
            <person name="Majoros W.H."/>
            <person name="Farzad M."/>
            <person name="Carlton J.M."/>
            <person name="Smith R.K. Jr."/>
            <person name="Garg J."/>
            <person name="Pearlman R.E."/>
            <person name="Karrer K.M."/>
            <person name="Sun L."/>
            <person name="Manning G."/>
            <person name="Elde N.C."/>
            <person name="Turkewitz A.P."/>
            <person name="Asai D.J."/>
            <person name="Wilkes D.E."/>
            <person name="Wang Y."/>
            <person name="Cai H."/>
            <person name="Collins K."/>
            <person name="Stewart B.A."/>
            <person name="Lee S.R."/>
            <person name="Wilamowska K."/>
            <person name="Weinberg Z."/>
            <person name="Ruzzo W.L."/>
            <person name="Wloga D."/>
            <person name="Gaertig J."/>
            <person name="Frankel J."/>
            <person name="Tsao C.-C."/>
            <person name="Gorovsky M.A."/>
            <person name="Keeling P.J."/>
            <person name="Waller R.F."/>
            <person name="Patron N.J."/>
            <person name="Cherry J.M."/>
            <person name="Stover N.A."/>
            <person name="Krieger C.J."/>
            <person name="del Toro C."/>
            <person name="Ryder H.F."/>
            <person name="Williamson S.C."/>
            <person name="Barbeau R.A."/>
            <person name="Hamilton E.P."/>
            <person name="Orias E."/>
        </authorList>
    </citation>
    <scope>NUCLEOTIDE SEQUENCE [LARGE SCALE GENOMIC DNA]</scope>
    <source>
        <strain evidence="3">SB210</strain>
    </source>
</reference>
<dbReference type="InParanoid" id="Q22RM6"/>
<organism evidence="2 3">
    <name type="scientific">Tetrahymena thermophila (strain SB210)</name>
    <dbReference type="NCBI Taxonomy" id="312017"/>
    <lineage>
        <taxon>Eukaryota</taxon>
        <taxon>Sar</taxon>
        <taxon>Alveolata</taxon>
        <taxon>Ciliophora</taxon>
        <taxon>Intramacronucleata</taxon>
        <taxon>Oligohymenophorea</taxon>
        <taxon>Hymenostomatida</taxon>
        <taxon>Tetrahymenina</taxon>
        <taxon>Tetrahymenidae</taxon>
        <taxon>Tetrahymena</taxon>
    </lineage>
</organism>
<proteinExistence type="predicted"/>
<dbReference type="RefSeq" id="XP_001008341.1">
    <property type="nucleotide sequence ID" value="XM_001008341.2"/>
</dbReference>
<gene>
    <name evidence="2" type="ORF">TTHERM_00013620</name>
</gene>
<evidence type="ECO:0000313" key="2">
    <source>
        <dbReference type="EMBL" id="EAR88096.1"/>
    </source>
</evidence>
<dbReference type="EMBL" id="GG662845">
    <property type="protein sequence ID" value="EAR88096.1"/>
    <property type="molecule type" value="Genomic_DNA"/>
</dbReference>
<evidence type="ECO:0000313" key="3">
    <source>
        <dbReference type="Proteomes" id="UP000009168"/>
    </source>
</evidence>
<evidence type="ECO:0000256" key="1">
    <source>
        <dbReference type="SAM" id="Coils"/>
    </source>
</evidence>